<keyword evidence="5 7" id="KW-0472">Membrane</keyword>
<comment type="similarity">
    <text evidence="2">Belongs to the TMEM161 family.</text>
</comment>
<keyword evidence="3 7" id="KW-0812">Transmembrane</keyword>
<keyword evidence="4 7" id="KW-1133">Transmembrane helix</keyword>
<evidence type="ECO:0000313" key="8">
    <source>
        <dbReference type="Ensembl" id="ENSEBUP00000027083.1"/>
    </source>
</evidence>
<feature type="transmembrane region" description="Helical" evidence="7">
    <location>
        <begin position="81"/>
        <end position="101"/>
    </location>
</feature>
<name>A0A8C4RBK0_EPTBU</name>
<evidence type="ECO:0000256" key="3">
    <source>
        <dbReference type="ARBA" id="ARBA00022692"/>
    </source>
</evidence>
<feature type="transmembrane region" description="Helical" evidence="7">
    <location>
        <begin position="136"/>
        <end position="158"/>
    </location>
</feature>
<protein>
    <submittedName>
        <fullName evidence="8">Transmembrane protein 161B</fullName>
    </submittedName>
</protein>
<keyword evidence="6" id="KW-0325">Glycoprotein</keyword>
<evidence type="ECO:0000256" key="2">
    <source>
        <dbReference type="ARBA" id="ARBA00009706"/>
    </source>
</evidence>
<evidence type="ECO:0000256" key="1">
    <source>
        <dbReference type="ARBA" id="ARBA00004141"/>
    </source>
</evidence>
<keyword evidence="9" id="KW-1185">Reference proteome</keyword>
<feature type="transmembrane region" description="Helical" evidence="7">
    <location>
        <begin position="47"/>
        <end position="69"/>
    </location>
</feature>
<dbReference type="Ensembl" id="ENSEBUT00000027659.1">
    <property type="protein sequence ID" value="ENSEBUP00000027083.1"/>
    <property type="gene ID" value="ENSEBUG00000016630.1"/>
</dbReference>
<reference evidence="8" key="1">
    <citation type="submission" date="2025-08" db="UniProtKB">
        <authorList>
            <consortium name="Ensembl"/>
        </authorList>
    </citation>
    <scope>IDENTIFICATION</scope>
</reference>
<dbReference type="PANTHER" id="PTHR13624:SF6">
    <property type="entry name" value="EMEI"/>
    <property type="match status" value="1"/>
</dbReference>
<dbReference type="AlphaFoldDB" id="A0A8C4RBK0"/>
<evidence type="ECO:0000256" key="5">
    <source>
        <dbReference type="ARBA" id="ARBA00023136"/>
    </source>
</evidence>
<dbReference type="GO" id="GO:0016020">
    <property type="term" value="C:membrane"/>
    <property type="evidence" value="ECO:0007669"/>
    <property type="project" value="UniProtKB-SubCell"/>
</dbReference>
<feature type="transmembrane region" description="Helical" evidence="7">
    <location>
        <begin position="282"/>
        <end position="307"/>
    </location>
</feature>
<dbReference type="GeneTree" id="ENSGT00390000000672"/>
<feature type="transmembrane region" description="Helical" evidence="7">
    <location>
        <begin position="358"/>
        <end position="379"/>
    </location>
</feature>
<comment type="subcellular location">
    <subcellularLocation>
        <location evidence="1">Membrane</location>
        <topology evidence="1">Multi-pass membrane protein</topology>
    </subcellularLocation>
</comment>
<sequence>MNAPCVSCPVLQYYPEFQWLVDFAFHALLVYCATEAYRFLSGPHNEINLSLIWCLLTAAFSIKALFVLTKHYFQGEDGGERAVCITFAAFFFVKAMATLVISERFLEFGLETGFSNFSQGAVKFLQDQGIDSSGPISFLTFKMVLAVLCAMIGAFFTFPGLRLAKMHLDALSDAVGHPALQAALHVNFLAPLLVSLLWIKPIARDYLLHVPMGKGPPVQLMSSESFDSARLWAIISMCFLRLLLTQAHMQAYLNLAKQHLETIRKEPGRIEVRELQKMVARVFYYLCVIALQYLAPTILILNVTFLLKSLGGHSWGLYPEPLAADVPVTTTTVGDITPEIAALHGLQGVFTPPFFRGLLSYLTWWLCICWFVTSLYGLFYHKYLLTA</sequence>
<accession>A0A8C4RBK0</accession>
<proteinExistence type="inferred from homology"/>
<evidence type="ECO:0000256" key="4">
    <source>
        <dbReference type="ARBA" id="ARBA00022989"/>
    </source>
</evidence>
<dbReference type="PANTHER" id="PTHR13624">
    <property type="entry name" value="RE42071P"/>
    <property type="match status" value="1"/>
</dbReference>
<dbReference type="Proteomes" id="UP000694388">
    <property type="component" value="Unplaced"/>
</dbReference>
<dbReference type="Pfam" id="PF10268">
    <property type="entry name" value="Tmemb_161AB"/>
    <property type="match status" value="1"/>
</dbReference>
<evidence type="ECO:0000313" key="9">
    <source>
        <dbReference type="Proteomes" id="UP000694388"/>
    </source>
</evidence>
<evidence type="ECO:0000256" key="7">
    <source>
        <dbReference type="SAM" id="Phobius"/>
    </source>
</evidence>
<reference evidence="8" key="2">
    <citation type="submission" date="2025-09" db="UniProtKB">
        <authorList>
            <consortium name="Ensembl"/>
        </authorList>
    </citation>
    <scope>IDENTIFICATION</scope>
</reference>
<organism evidence="8 9">
    <name type="scientific">Eptatretus burgeri</name>
    <name type="common">Inshore hagfish</name>
    <dbReference type="NCBI Taxonomy" id="7764"/>
    <lineage>
        <taxon>Eukaryota</taxon>
        <taxon>Metazoa</taxon>
        <taxon>Chordata</taxon>
        <taxon>Craniata</taxon>
        <taxon>Vertebrata</taxon>
        <taxon>Cyclostomata</taxon>
        <taxon>Myxini</taxon>
        <taxon>Myxiniformes</taxon>
        <taxon>Myxinidae</taxon>
        <taxon>Eptatretinae</taxon>
        <taxon>Eptatretus</taxon>
    </lineage>
</organism>
<evidence type="ECO:0000256" key="6">
    <source>
        <dbReference type="ARBA" id="ARBA00023180"/>
    </source>
</evidence>
<dbReference type="InterPro" id="IPR019395">
    <property type="entry name" value="Transmembrane_161A/B"/>
</dbReference>